<dbReference type="EMBL" id="FR824478">
    <property type="protein sequence ID" value="CCA26949.1"/>
    <property type="molecule type" value="Genomic_DNA"/>
</dbReference>
<protein>
    <submittedName>
        <fullName evidence="1">AlNc14C435G11616 protein</fullName>
    </submittedName>
</protein>
<sequence length="76" mass="8550">MSCLLIIFAIDCDILDSKSLDIDRGATIRDDPVAVIFVYIAIDYMDRYYTLGVLLGYFAPHLAMSVDDGNQPQYKP</sequence>
<accession>F0WZM4</accession>
<reference evidence="1" key="2">
    <citation type="submission" date="2011-02" db="EMBL/GenBank/DDBJ databases">
        <authorList>
            <person name="MacLean D."/>
        </authorList>
    </citation>
    <scope>NUCLEOTIDE SEQUENCE</scope>
</reference>
<proteinExistence type="predicted"/>
<organism evidence="1">
    <name type="scientific">Albugo laibachii Nc14</name>
    <dbReference type="NCBI Taxonomy" id="890382"/>
    <lineage>
        <taxon>Eukaryota</taxon>
        <taxon>Sar</taxon>
        <taxon>Stramenopiles</taxon>
        <taxon>Oomycota</taxon>
        <taxon>Peronosporomycetes</taxon>
        <taxon>Albuginales</taxon>
        <taxon>Albuginaceae</taxon>
        <taxon>Albugo</taxon>
    </lineage>
</organism>
<dbReference type="HOGENOM" id="CLU_2659690_0_0_1"/>
<dbReference type="AlphaFoldDB" id="F0WZM4"/>
<gene>
    <name evidence="1" type="primary">AlNc14C435G11616</name>
    <name evidence="1" type="ORF">ALNC14_130930</name>
</gene>
<name>F0WZM4_9STRA</name>
<evidence type="ECO:0000313" key="1">
    <source>
        <dbReference type="EMBL" id="CCA26949.1"/>
    </source>
</evidence>
<reference evidence="1" key="1">
    <citation type="journal article" date="2011" name="PLoS Biol.">
        <title>Gene gain and loss during evolution of obligate parasitism in the white rust pathogen of Arabidopsis thaliana.</title>
        <authorList>
            <person name="Kemen E."/>
            <person name="Gardiner A."/>
            <person name="Schultz-Larsen T."/>
            <person name="Kemen A.C."/>
            <person name="Balmuth A.L."/>
            <person name="Robert-Seilaniantz A."/>
            <person name="Bailey K."/>
            <person name="Holub E."/>
            <person name="Studholme D.J."/>
            <person name="Maclean D."/>
            <person name="Jones J.D."/>
        </authorList>
    </citation>
    <scope>NUCLEOTIDE SEQUENCE</scope>
</reference>